<dbReference type="Proteomes" id="UP000886674">
    <property type="component" value="Unassembled WGS sequence"/>
</dbReference>
<gene>
    <name evidence="1" type="ORF">JAY77_21460</name>
</gene>
<reference evidence="1" key="1">
    <citation type="journal article" date="2021" name="Proc. Natl. Acad. Sci. U.S.A.">
        <title>Global biogeography of chemosynthetic symbionts reveals both localized and globally distributed symbiont groups. .</title>
        <authorList>
            <person name="Osvatic J.T."/>
            <person name="Wilkins L.G.E."/>
            <person name="Leibrecht L."/>
            <person name="Leray M."/>
            <person name="Zauner S."/>
            <person name="Polzin J."/>
            <person name="Camacho Y."/>
            <person name="Gros O."/>
            <person name="van Gils J.A."/>
            <person name="Eisen J.A."/>
            <person name="Petersen J.M."/>
            <person name="Yuen B."/>
        </authorList>
    </citation>
    <scope>NUCLEOTIDE SEQUENCE</scope>
    <source>
        <strain evidence="1">MAGclacostrist055</strain>
    </source>
</reference>
<dbReference type="EMBL" id="JAEPCR010000148">
    <property type="protein sequence ID" value="MCG7980701.1"/>
    <property type="molecule type" value="Genomic_DNA"/>
</dbReference>
<organism evidence="1 2">
    <name type="scientific">Candidatus Thiodiazotropha taylori</name>
    <dbReference type="NCBI Taxonomy" id="2792791"/>
    <lineage>
        <taxon>Bacteria</taxon>
        <taxon>Pseudomonadati</taxon>
        <taxon>Pseudomonadota</taxon>
        <taxon>Gammaproteobacteria</taxon>
        <taxon>Chromatiales</taxon>
        <taxon>Sedimenticolaceae</taxon>
        <taxon>Candidatus Thiodiazotropha</taxon>
    </lineage>
</organism>
<evidence type="ECO:0000313" key="2">
    <source>
        <dbReference type="Proteomes" id="UP000886674"/>
    </source>
</evidence>
<name>A0A9E4NNQ6_9GAMM</name>
<dbReference type="AlphaFoldDB" id="A0A9E4NNQ6"/>
<proteinExistence type="predicted"/>
<evidence type="ECO:0000313" key="1">
    <source>
        <dbReference type="EMBL" id="MCG7980701.1"/>
    </source>
</evidence>
<comment type="caution">
    <text evidence="1">The sequence shown here is derived from an EMBL/GenBank/DDBJ whole genome shotgun (WGS) entry which is preliminary data.</text>
</comment>
<sequence length="137" mass="15361">MAYQQQTLVAAKVSLLETSHQVIRVLIWKLTEDMHLLMNDEIMASIKYEAWVDDESVTFATSEAIEYQKAKGLLGNNLKLLHVVEADTPEEAMAVHHIKMGWEPYKPMGEPQLCPNDCGSYFYPEGSGVCPNCGKIS</sequence>
<accession>A0A9E4NNQ6</accession>
<protein>
    <submittedName>
        <fullName evidence="1">Uncharacterized protein</fullName>
    </submittedName>
</protein>